<evidence type="ECO:0000256" key="1">
    <source>
        <dbReference type="ARBA" id="ARBA00004141"/>
    </source>
</evidence>
<dbReference type="PANTHER" id="PTHR42718:SF41">
    <property type="entry name" value="MFS TRANSPORTER OF UNKOWN SPECIFICITY (AFU_ORTHOLOGUE AFUA_5G09940)-RELATED"/>
    <property type="match status" value="1"/>
</dbReference>
<dbReference type="OrthoDB" id="2428527at2759"/>
<comment type="caution">
    <text evidence="9">The sequence shown here is derived from an EMBL/GenBank/DDBJ whole genome shotgun (WGS) entry which is preliminary data.</text>
</comment>
<keyword evidence="10" id="KW-1185">Reference proteome</keyword>
<feature type="transmembrane region" description="Helical" evidence="7">
    <location>
        <begin position="392"/>
        <end position="411"/>
    </location>
</feature>
<dbReference type="Pfam" id="PF07690">
    <property type="entry name" value="MFS_1"/>
    <property type="match status" value="1"/>
</dbReference>
<dbReference type="GO" id="GO:0016020">
    <property type="term" value="C:membrane"/>
    <property type="evidence" value="ECO:0007669"/>
    <property type="project" value="UniProtKB-SubCell"/>
</dbReference>
<gene>
    <name evidence="9" type="ORF">FSARC_7830</name>
</gene>
<dbReference type="SUPFAM" id="SSF103473">
    <property type="entry name" value="MFS general substrate transporter"/>
    <property type="match status" value="1"/>
</dbReference>
<sequence>MLSQTANQDEQTPTPIAEERQEPDTNTPDEGFSLRGLREWVFIAVICSSQYFVQGSLGYVLVPLHVIGQTFGQGPEEAASMAWHVGGFSLTVGTFILAAGKLGDIYGHKRLLCIGWAWFGIWSAVCGFAAFSSSSAFFSAARVIQGIGAALILPNALAIVGRVYPPGRKKQAIFAAFALTAPLGCVTGGAIGAVFAQHIWWPGAIWLYAVGCLTMGVAAHMVIPTDSVTPTSTKFDWLGVCLGVGGLLLLNISWNQAPIDGWSAPHVYTMLIVGFFLFVGFFFQEKRAGNPILDLSIFGSQAVLVLIVTGLGWSSFGVWIYYTFQFIQNLRNVSTLQSAAQFVSEGVSGIAAALATPSLMGKVPKNWLMVIASASFFVGCLLQALAPVHQSYWLNTFWSFIIMAWGMDISFPASTTILSDAVGPEHQGVSASLINTVVNYSIVIGIGIAGTVEAQVVKSGAGDLLGYRAALYSSTALAALGLLVALINSFGIFSPSEKSEGENLDMRESAQDRQLES</sequence>
<dbReference type="PANTHER" id="PTHR42718">
    <property type="entry name" value="MAJOR FACILITATOR SUPERFAMILY MULTIDRUG TRANSPORTER MFSC"/>
    <property type="match status" value="1"/>
</dbReference>
<keyword evidence="3 7" id="KW-1133">Transmembrane helix</keyword>
<feature type="transmembrane region" description="Helical" evidence="7">
    <location>
        <begin position="205"/>
        <end position="223"/>
    </location>
</feature>
<feature type="region of interest" description="Disordered" evidence="6">
    <location>
        <begin position="497"/>
        <end position="517"/>
    </location>
</feature>
<feature type="transmembrane region" description="Helical" evidence="7">
    <location>
        <begin position="137"/>
        <end position="160"/>
    </location>
</feature>
<feature type="transmembrane region" description="Helical" evidence="7">
    <location>
        <begin position="172"/>
        <end position="199"/>
    </location>
</feature>
<dbReference type="Gene3D" id="1.20.1250.20">
    <property type="entry name" value="MFS general substrate transporter like domains"/>
    <property type="match status" value="1"/>
</dbReference>
<keyword evidence="5" id="KW-0325">Glycoprotein</keyword>
<dbReference type="InterPro" id="IPR020846">
    <property type="entry name" value="MFS_dom"/>
</dbReference>
<evidence type="ECO:0000256" key="7">
    <source>
        <dbReference type="SAM" id="Phobius"/>
    </source>
</evidence>
<dbReference type="CDD" id="cd17476">
    <property type="entry name" value="MFS_Amf1_MDR_like"/>
    <property type="match status" value="1"/>
</dbReference>
<evidence type="ECO:0000256" key="3">
    <source>
        <dbReference type="ARBA" id="ARBA00022989"/>
    </source>
</evidence>
<evidence type="ECO:0000256" key="6">
    <source>
        <dbReference type="SAM" id="MobiDB-lite"/>
    </source>
</evidence>
<feature type="transmembrane region" description="Helical" evidence="7">
    <location>
        <begin position="470"/>
        <end position="493"/>
    </location>
</feature>
<feature type="transmembrane region" description="Helical" evidence="7">
    <location>
        <begin position="367"/>
        <end position="386"/>
    </location>
</feature>
<reference evidence="9" key="2">
    <citation type="submission" date="2020-05" db="EMBL/GenBank/DDBJ databases">
        <authorList>
            <person name="Kim H.-S."/>
            <person name="Proctor R.H."/>
            <person name="Brown D.W."/>
        </authorList>
    </citation>
    <scope>NUCLEOTIDE SEQUENCE</scope>
    <source>
        <strain evidence="9">NRRL 20472</strain>
    </source>
</reference>
<feature type="region of interest" description="Disordered" evidence="6">
    <location>
        <begin position="1"/>
        <end position="29"/>
    </location>
</feature>
<accession>A0A8H4TUC4</accession>
<evidence type="ECO:0000313" key="9">
    <source>
        <dbReference type="EMBL" id="KAF4964196.1"/>
    </source>
</evidence>
<feature type="transmembrane region" description="Helical" evidence="7">
    <location>
        <begin position="295"/>
        <end position="322"/>
    </location>
</feature>
<keyword evidence="4 7" id="KW-0472">Membrane</keyword>
<evidence type="ECO:0000256" key="2">
    <source>
        <dbReference type="ARBA" id="ARBA00022692"/>
    </source>
</evidence>
<name>A0A8H4TUC4_9HYPO</name>
<feature type="transmembrane region" description="Helical" evidence="7">
    <location>
        <begin position="40"/>
        <end position="61"/>
    </location>
</feature>
<feature type="transmembrane region" description="Helical" evidence="7">
    <location>
        <begin position="235"/>
        <end position="254"/>
    </location>
</feature>
<dbReference type="GO" id="GO:0022857">
    <property type="term" value="F:transmembrane transporter activity"/>
    <property type="evidence" value="ECO:0007669"/>
    <property type="project" value="InterPro"/>
</dbReference>
<evidence type="ECO:0000256" key="5">
    <source>
        <dbReference type="ARBA" id="ARBA00023180"/>
    </source>
</evidence>
<feature type="transmembrane region" description="Helical" evidence="7">
    <location>
        <begin position="111"/>
        <end position="131"/>
    </location>
</feature>
<evidence type="ECO:0000256" key="4">
    <source>
        <dbReference type="ARBA" id="ARBA00023136"/>
    </source>
</evidence>
<feature type="domain" description="Major facilitator superfamily (MFS) profile" evidence="8">
    <location>
        <begin position="42"/>
        <end position="497"/>
    </location>
</feature>
<dbReference type="InterPro" id="IPR036259">
    <property type="entry name" value="MFS_trans_sf"/>
</dbReference>
<dbReference type="AlphaFoldDB" id="A0A8H4TUC4"/>
<protein>
    <recommendedName>
        <fullName evidence="8">Major facilitator superfamily (MFS) profile domain-containing protein</fullName>
    </recommendedName>
</protein>
<evidence type="ECO:0000313" key="10">
    <source>
        <dbReference type="Proteomes" id="UP000622797"/>
    </source>
</evidence>
<proteinExistence type="predicted"/>
<dbReference type="PROSITE" id="PS50850">
    <property type="entry name" value="MFS"/>
    <property type="match status" value="1"/>
</dbReference>
<feature type="compositionally biased region" description="Polar residues" evidence="6">
    <location>
        <begin position="1"/>
        <end position="14"/>
    </location>
</feature>
<organism evidence="9 10">
    <name type="scientific">Fusarium sarcochroum</name>
    <dbReference type="NCBI Taxonomy" id="1208366"/>
    <lineage>
        <taxon>Eukaryota</taxon>
        <taxon>Fungi</taxon>
        <taxon>Dikarya</taxon>
        <taxon>Ascomycota</taxon>
        <taxon>Pezizomycotina</taxon>
        <taxon>Sordariomycetes</taxon>
        <taxon>Hypocreomycetidae</taxon>
        <taxon>Hypocreales</taxon>
        <taxon>Nectriaceae</taxon>
        <taxon>Fusarium</taxon>
        <taxon>Fusarium lateritium species complex</taxon>
    </lineage>
</organism>
<dbReference type="Proteomes" id="UP000622797">
    <property type="component" value="Unassembled WGS sequence"/>
</dbReference>
<comment type="subcellular location">
    <subcellularLocation>
        <location evidence="1">Membrane</location>
        <topology evidence="1">Multi-pass membrane protein</topology>
    </subcellularLocation>
</comment>
<reference evidence="9" key="1">
    <citation type="journal article" date="2020" name="BMC Genomics">
        <title>Correction to: Identification and distribution of gene clusters required for synthesis of sphingolipid metabolism inhibitors in diverse species of the filamentous fungus Fusarium.</title>
        <authorList>
            <person name="Kim H.S."/>
            <person name="Lohmar J.M."/>
            <person name="Busman M."/>
            <person name="Brown D.W."/>
            <person name="Naumann T.A."/>
            <person name="Divon H.H."/>
            <person name="Lysoe E."/>
            <person name="Uhlig S."/>
            <person name="Proctor R.H."/>
        </authorList>
    </citation>
    <scope>NUCLEOTIDE SEQUENCE</scope>
    <source>
        <strain evidence="9">NRRL 20472</strain>
    </source>
</reference>
<keyword evidence="2 7" id="KW-0812">Transmembrane</keyword>
<dbReference type="InterPro" id="IPR011701">
    <property type="entry name" value="MFS"/>
</dbReference>
<evidence type="ECO:0000259" key="8">
    <source>
        <dbReference type="PROSITE" id="PS50850"/>
    </source>
</evidence>
<feature type="transmembrane region" description="Helical" evidence="7">
    <location>
        <begin position="81"/>
        <end position="99"/>
    </location>
</feature>
<dbReference type="Gene3D" id="1.20.1720.10">
    <property type="entry name" value="Multidrug resistance protein D"/>
    <property type="match status" value="1"/>
</dbReference>
<dbReference type="EMBL" id="JABEXW010000422">
    <property type="protein sequence ID" value="KAF4964196.1"/>
    <property type="molecule type" value="Genomic_DNA"/>
</dbReference>
<feature type="transmembrane region" description="Helical" evidence="7">
    <location>
        <begin position="432"/>
        <end position="450"/>
    </location>
</feature>
<feature type="transmembrane region" description="Helical" evidence="7">
    <location>
        <begin position="266"/>
        <end position="283"/>
    </location>
</feature>